<keyword evidence="1" id="KW-0472">Membrane</keyword>
<evidence type="ECO:0000313" key="3">
    <source>
        <dbReference type="Proteomes" id="UP001387215"/>
    </source>
</evidence>
<evidence type="ECO:0000313" key="2">
    <source>
        <dbReference type="EMBL" id="MEI2454662.1"/>
    </source>
</evidence>
<keyword evidence="1" id="KW-1133">Transmembrane helix</keyword>
<feature type="transmembrane region" description="Helical" evidence="1">
    <location>
        <begin position="54"/>
        <end position="79"/>
    </location>
</feature>
<name>A0ABU8D0Y0_9GAMM</name>
<reference evidence="2 3" key="1">
    <citation type="submission" date="2024-02" db="EMBL/GenBank/DDBJ databases">
        <title>Lysobacter Genome Sequencing and Mining.</title>
        <authorList>
            <person name="Bierman J."/>
            <person name="Walker M.C."/>
        </authorList>
    </citation>
    <scope>NUCLEOTIDE SEQUENCE [LARGE SCALE GENOMIC DNA]</scope>
    <source>
        <strain evidence="2 3">PB6250</strain>
    </source>
</reference>
<sequence length="156" mass="16914">MSATPERARRSGLRTASWGLGAASVALPAALFAYQSHQLRVWAEQHPGGVCGMGMFAAIALSALLSIGLSALALLLGWLDHRAWRRPLSLRRAIELLLVGLRGGLDRLRGGARRQRLGLSFTSNAAHRFAARRSIRRARSGSFTCIFAHTHRAHVG</sequence>
<dbReference type="EMBL" id="JBANDL010000002">
    <property type="protein sequence ID" value="MEI2454662.1"/>
    <property type="molecule type" value="Genomic_DNA"/>
</dbReference>
<keyword evidence="3" id="KW-1185">Reference proteome</keyword>
<comment type="caution">
    <text evidence="2">The sequence shown here is derived from an EMBL/GenBank/DDBJ whole genome shotgun (WGS) entry which is preliminary data.</text>
</comment>
<organism evidence="2 3">
    <name type="scientific">Lysobacter firmicutimachus</name>
    <dbReference type="NCBI Taxonomy" id="1792846"/>
    <lineage>
        <taxon>Bacteria</taxon>
        <taxon>Pseudomonadati</taxon>
        <taxon>Pseudomonadota</taxon>
        <taxon>Gammaproteobacteria</taxon>
        <taxon>Lysobacterales</taxon>
        <taxon>Lysobacteraceae</taxon>
        <taxon>Lysobacter</taxon>
    </lineage>
</organism>
<dbReference type="RefSeq" id="WP_336131522.1">
    <property type="nucleotide sequence ID" value="NZ_JBANDL010000002.1"/>
</dbReference>
<gene>
    <name evidence="2" type="ORF">V2J18_08225</name>
</gene>
<proteinExistence type="predicted"/>
<evidence type="ECO:0000256" key="1">
    <source>
        <dbReference type="SAM" id="Phobius"/>
    </source>
</evidence>
<keyword evidence="1" id="KW-0812">Transmembrane</keyword>
<protein>
    <submittedName>
        <fullName evidence="2">Uncharacterized protein</fullName>
    </submittedName>
</protein>
<dbReference type="Proteomes" id="UP001387215">
    <property type="component" value="Unassembled WGS sequence"/>
</dbReference>
<feature type="transmembrane region" description="Helical" evidence="1">
    <location>
        <begin position="12"/>
        <end position="34"/>
    </location>
</feature>
<accession>A0ABU8D0Y0</accession>